<dbReference type="RefSeq" id="WP_152870764.1">
    <property type="nucleotide sequence ID" value="NZ_WBSL01000002.1"/>
</dbReference>
<evidence type="ECO:0000256" key="2">
    <source>
        <dbReference type="SAM" id="Phobius"/>
    </source>
</evidence>
<proteinExistence type="predicted"/>
<evidence type="ECO:0000256" key="1">
    <source>
        <dbReference type="SAM" id="MobiDB-lite"/>
    </source>
</evidence>
<evidence type="ECO:0000313" key="5">
    <source>
        <dbReference type="EMBL" id="MPY66579.1"/>
    </source>
</evidence>
<feature type="transmembrane region" description="Helical" evidence="2">
    <location>
        <begin position="37"/>
        <end position="56"/>
    </location>
</feature>
<evidence type="ECO:0000259" key="4">
    <source>
        <dbReference type="PROSITE" id="PS51832"/>
    </source>
</evidence>
<dbReference type="Proteomes" id="UP000484842">
    <property type="component" value="Unassembled WGS sequence"/>
</dbReference>
<dbReference type="SUPFAM" id="SSF55073">
    <property type="entry name" value="Nucleotide cyclase"/>
    <property type="match status" value="1"/>
</dbReference>
<gene>
    <name evidence="5" type="ORF">F8S09_07700</name>
</gene>
<dbReference type="AlphaFoldDB" id="A0A7X1TRM7"/>
<dbReference type="SUPFAM" id="SSF55781">
    <property type="entry name" value="GAF domain-like"/>
    <property type="match status" value="1"/>
</dbReference>
<organism evidence="5 6">
    <name type="scientific">Deinococcus terrestris</name>
    <dbReference type="NCBI Taxonomy" id="2651870"/>
    <lineage>
        <taxon>Bacteria</taxon>
        <taxon>Thermotogati</taxon>
        <taxon>Deinococcota</taxon>
        <taxon>Deinococci</taxon>
        <taxon>Deinococcales</taxon>
        <taxon>Deinococcaceae</taxon>
        <taxon>Deinococcus</taxon>
    </lineage>
</organism>
<keyword evidence="6" id="KW-1185">Reference proteome</keyword>
<dbReference type="PANTHER" id="PTHR45228">
    <property type="entry name" value="CYCLIC DI-GMP PHOSPHODIESTERASE TM_0186-RELATED"/>
    <property type="match status" value="1"/>
</dbReference>
<evidence type="ECO:0000313" key="6">
    <source>
        <dbReference type="Proteomes" id="UP000484842"/>
    </source>
</evidence>
<feature type="transmembrane region" description="Helical" evidence="2">
    <location>
        <begin position="192"/>
        <end position="211"/>
    </location>
</feature>
<dbReference type="CDD" id="cd01949">
    <property type="entry name" value="GGDEF"/>
    <property type="match status" value="1"/>
</dbReference>
<evidence type="ECO:0000259" key="3">
    <source>
        <dbReference type="PROSITE" id="PS50887"/>
    </source>
</evidence>
<dbReference type="SMART" id="SM00267">
    <property type="entry name" value="GGDEF"/>
    <property type="match status" value="1"/>
</dbReference>
<dbReference type="SMART" id="SM00471">
    <property type="entry name" value="HDc"/>
    <property type="match status" value="1"/>
</dbReference>
<dbReference type="InterPro" id="IPR003018">
    <property type="entry name" value="GAF"/>
</dbReference>
<comment type="caution">
    <text evidence="5">The sequence shown here is derived from an EMBL/GenBank/DDBJ whole genome shotgun (WGS) entry which is preliminary data.</text>
</comment>
<dbReference type="Pfam" id="PF13487">
    <property type="entry name" value="HD_5"/>
    <property type="match status" value="1"/>
</dbReference>
<dbReference type="EMBL" id="WBSL01000002">
    <property type="protein sequence ID" value="MPY66579.1"/>
    <property type="molecule type" value="Genomic_DNA"/>
</dbReference>
<dbReference type="InterPro" id="IPR043128">
    <property type="entry name" value="Rev_trsase/Diguanyl_cyclase"/>
</dbReference>
<dbReference type="Gene3D" id="3.30.70.270">
    <property type="match status" value="1"/>
</dbReference>
<keyword evidence="2" id="KW-1133">Transmembrane helix</keyword>
<dbReference type="PROSITE" id="PS51832">
    <property type="entry name" value="HD_GYP"/>
    <property type="match status" value="1"/>
</dbReference>
<name>A0A7X1TRM7_9DEIO</name>
<dbReference type="CDD" id="cd00077">
    <property type="entry name" value="HDc"/>
    <property type="match status" value="1"/>
</dbReference>
<dbReference type="NCBIfam" id="TIGR00254">
    <property type="entry name" value="GGDEF"/>
    <property type="match status" value="1"/>
</dbReference>
<dbReference type="SUPFAM" id="SSF109604">
    <property type="entry name" value="HD-domain/PDEase-like"/>
    <property type="match status" value="1"/>
</dbReference>
<feature type="domain" description="GGDEF" evidence="3">
    <location>
        <begin position="261"/>
        <end position="386"/>
    </location>
</feature>
<feature type="region of interest" description="Disordered" evidence="1">
    <location>
        <begin position="1"/>
        <end position="29"/>
    </location>
</feature>
<dbReference type="Pfam" id="PF13185">
    <property type="entry name" value="GAF_2"/>
    <property type="match status" value="1"/>
</dbReference>
<dbReference type="InterPro" id="IPR052020">
    <property type="entry name" value="Cyclic_di-GMP/3'3'-cGAMP_PDE"/>
</dbReference>
<dbReference type="SMART" id="SM00065">
    <property type="entry name" value="GAF"/>
    <property type="match status" value="1"/>
</dbReference>
<feature type="domain" description="HD-GYP" evidence="4">
    <location>
        <begin position="553"/>
        <end position="749"/>
    </location>
</feature>
<dbReference type="InterPro" id="IPR000160">
    <property type="entry name" value="GGDEF_dom"/>
</dbReference>
<sequence>MTRADKDNLWQAGTPGGRGAAPPDHAQAHTRTVPRRWAAALLGLTLLAGSFTLLLLRSAEHERTTLLLLADTAAAVQHHRALTWQAAAPGGLTLDVQGELRECRARLRTLHARLLWTEERERTAPVPLTLPGFPPSRVREGPWSLAPVAAALGRLLEEGAEAPGRLHAARLGRLASGVRAAREDEARRVTDLAAGVSLLALVLTLLTAALLTRRSQLSRLRVEALERERIEKRGREHRDSLTGLLGRRGLARRYGELSVAGDLTVTMLDLNRLRAINDAGGHAAGDEYLRQVARALQAGAGPGGVVARWGGDEFVLLLPGPRPEAARQVAADAQAALRQEGDLPPFAHGTVTVGQGTPLGRALTLADAAMYEDKERQRQALAAAGAGAEPGPTVEDFTARLEALETPQEVVQEGLSLARRLLGFEVSARLECEGERFVARHIDGALEPQALAVLQGMVYREGVGLAGQALLRGTTVWSSDYASEPLALSPWRRCGLKSVVIVPVRSGGRVTGAVGLLNFSSWRVITPQVRRLLEAVAWRLSHAAEQQRAVEEVRHALHSGVLALGVALEARDLETAGHTERVVALSVALGKRLGLGGQRLEALRQGASLHDIGKLSIPDAVLLKPGKLTPEEWAVMQTHAERGAELAGRLRGLLPGTLDVIRSHHEKWDGSGYPDGLAGEAIPLAARVFAICDVYDALTQARPYKRAWTHGEALAELRAQSGRHFDPAVVTAFLKVVETVDLQSVSSSGALMATTPPAGS</sequence>
<reference evidence="5 6" key="1">
    <citation type="submission" date="2019-10" db="EMBL/GenBank/DDBJ databases">
        <title>Deinococcus sp. isolated from soil.</title>
        <authorList>
            <person name="Li Y."/>
            <person name="Wang J."/>
        </authorList>
    </citation>
    <scope>NUCLEOTIDE SEQUENCE [LARGE SCALE GENOMIC DNA]</scope>
    <source>
        <strain evidence="5 6">SDU3-2</strain>
    </source>
</reference>
<dbReference type="Gene3D" id="3.30.450.40">
    <property type="match status" value="1"/>
</dbReference>
<accession>A0A7X1TRM7</accession>
<dbReference type="InterPro" id="IPR029787">
    <property type="entry name" value="Nucleotide_cyclase"/>
</dbReference>
<dbReference type="Pfam" id="PF00990">
    <property type="entry name" value="GGDEF"/>
    <property type="match status" value="1"/>
</dbReference>
<dbReference type="PANTHER" id="PTHR45228:SF8">
    <property type="entry name" value="TWO-COMPONENT RESPONSE REGULATOR-RELATED"/>
    <property type="match status" value="1"/>
</dbReference>
<dbReference type="PROSITE" id="PS50887">
    <property type="entry name" value="GGDEF"/>
    <property type="match status" value="1"/>
</dbReference>
<dbReference type="InterPro" id="IPR037522">
    <property type="entry name" value="HD_GYP_dom"/>
</dbReference>
<dbReference type="Gene3D" id="1.10.3210.10">
    <property type="entry name" value="Hypothetical protein af1432"/>
    <property type="match status" value="1"/>
</dbReference>
<keyword evidence="2" id="KW-0472">Membrane</keyword>
<dbReference type="InterPro" id="IPR003607">
    <property type="entry name" value="HD/PDEase_dom"/>
</dbReference>
<protein>
    <submittedName>
        <fullName evidence="5">Diguanylate cyclase</fullName>
    </submittedName>
</protein>
<keyword evidence="2" id="KW-0812">Transmembrane</keyword>
<dbReference type="InterPro" id="IPR029016">
    <property type="entry name" value="GAF-like_dom_sf"/>
</dbReference>